<dbReference type="EMBL" id="JBBMFI010000016">
    <property type="protein sequence ID" value="MEQ2565714.1"/>
    <property type="molecule type" value="Genomic_DNA"/>
</dbReference>
<comment type="caution">
    <text evidence="2">The sequence shown here is derived from an EMBL/GenBank/DDBJ whole genome shotgun (WGS) entry which is preliminary data.</text>
</comment>
<evidence type="ECO:0000313" key="2">
    <source>
        <dbReference type="EMBL" id="MEQ2565714.1"/>
    </source>
</evidence>
<feature type="transmembrane region" description="Helical" evidence="1">
    <location>
        <begin position="79"/>
        <end position="99"/>
    </location>
</feature>
<dbReference type="RefSeq" id="WP_022505191.1">
    <property type="nucleotide sequence ID" value="NZ_JBBMEY010000017.1"/>
</dbReference>
<keyword evidence="1" id="KW-0812">Transmembrane</keyword>
<sequence>MKLIKLSIFDIKRGFREERSKFLFTIFVCISMCFLMHYQLHNYLTVNHIKGDSSLSWFDYLFYNLKGDKVYNYQDGERFIMPANWICFQVIVALIVGYYPIRDLSGYGKNTLVRSQSRILWFTSKIILTVILVALFYVAIYGTTLVFGLFDSGSVSANLNVDVTNIFYQVNISDIYMPTFVVYMLVVPLLTSITISIVQVVLSFVVNPFISLVLVIGYFTLGTYYDSPFLIGNFSQIFRSKFFDIESGHTMEEALLYLGIITVVFLVFGYIYFSKKDILNKN</sequence>
<feature type="transmembrane region" description="Helical" evidence="1">
    <location>
        <begin position="200"/>
        <end position="221"/>
    </location>
</feature>
<feature type="transmembrane region" description="Helical" evidence="1">
    <location>
        <begin position="119"/>
        <end position="140"/>
    </location>
</feature>
<gene>
    <name evidence="2" type="ORF">ABFO16_05635</name>
</gene>
<evidence type="ECO:0000256" key="1">
    <source>
        <dbReference type="SAM" id="Phobius"/>
    </source>
</evidence>
<evidence type="ECO:0000313" key="3">
    <source>
        <dbReference type="Proteomes" id="UP001478133"/>
    </source>
</evidence>
<name>A0ABV1HTS8_9FIRM</name>
<feature type="transmembrane region" description="Helical" evidence="1">
    <location>
        <begin position="21"/>
        <end position="40"/>
    </location>
</feature>
<keyword evidence="1" id="KW-1133">Transmembrane helix</keyword>
<reference evidence="2 3" key="1">
    <citation type="submission" date="2024-03" db="EMBL/GenBank/DDBJ databases">
        <title>Human intestinal bacterial collection.</title>
        <authorList>
            <person name="Pauvert C."/>
            <person name="Hitch T.C.A."/>
            <person name="Clavel T."/>
        </authorList>
    </citation>
    <scope>NUCLEOTIDE SEQUENCE [LARGE SCALE GENOMIC DNA]</scope>
    <source>
        <strain evidence="2 3">CLA-AP-H18</strain>
    </source>
</reference>
<organism evidence="2 3">
    <name type="scientific">Ruminococcoides intestinihominis</name>
    <dbReference type="NCBI Taxonomy" id="3133161"/>
    <lineage>
        <taxon>Bacteria</taxon>
        <taxon>Bacillati</taxon>
        <taxon>Bacillota</taxon>
        <taxon>Clostridia</taxon>
        <taxon>Eubacteriales</taxon>
        <taxon>Oscillospiraceae</taxon>
        <taxon>Ruminococcoides</taxon>
    </lineage>
</organism>
<feature type="transmembrane region" description="Helical" evidence="1">
    <location>
        <begin position="175"/>
        <end position="193"/>
    </location>
</feature>
<keyword evidence="3" id="KW-1185">Reference proteome</keyword>
<feature type="transmembrane region" description="Helical" evidence="1">
    <location>
        <begin position="254"/>
        <end position="273"/>
    </location>
</feature>
<evidence type="ECO:0008006" key="4">
    <source>
        <dbReference type="Google" id="ProtNLM"/>
    </source>
</evidence>
<keyword evidence="1" id="KW-0472">Membrane</keyword>
<proteinExistence type="predicted"/>
<dbReference type="Proteomes" id="UP001478133">
    <property type="component" value="Unassembled WGS sequence"/>
</dbReference>
<accession>A0ABV1HTS8</accession>
<protein>
    <recommendedName>
        <fullName evidence="4">ABC transporter permease</fullName>
    </recommendedName>
</protein>